<keyword evidence="3" id="KW-1185">Reference proteome</keyword>
<comment type="caution">
    <text evidence="2">The sequence shown here is derived from an EMBL/GenBank/DDBJ whole genome shotgun (WGS) entry which is preliminary data.</text>
</comment>
<dbReference type="InterPro" id="IPR000415">
    <property type="entry name" value="Nitroreductase-like"/>
</dbReference>
<reference evidence="2 3" key="1">
    <citation type="submission" date="2017-03" db="EMBL/GenBank/DDBJ databases">
        <title>Genome sequence of Geothermobacter sp. EPR-M, Deep-Sea Iron Reducer.</title>
        <authorList>
            <person name="Tully B."/>
            <person name="Savalia P."/>
            <person name="Abuyen K."/>
            <person name="Baughan C."/>
            <person name="Romero E."/>
            <person name="Ronkowski C."/>
            <person name="Torres B."/>
            <person name="Tremblay J."/>
            <person name="Trujillo A."/>
            <person name="Tyler M."/>
            <person name="Perez-Rodriguez I."/>
            <person name="Amend J."/>
        </authorList>
    </citation>
    <scope>NUCLEOTIDE SEQUENCE [LARGE SCALE GENOMIC DNA]</scope>
    <source>
        <strain evidence="2 3">EPR-M</strain>
    </source>
</reference>
<dbReference type="Pfam" id="PF00881">
    <property type="entry name" value="Nitroreductase"/>
    <property type="match status" value="2"/>
</dbReference>
<dbReference type="OrthoDB" id="9809288at2"/>
<feature type="domain" description="Nitroreductase" evidence="1">
    <location>
        <begin position="65"/>
        <end position="148"/>
    </location>
</feature>
<accession>A0A1X0Y1M1</accession>
<evidence type="ECO:0000313" key="3">
    <source>
        <dbReference type="Proteomes" id="UP000193136"/>
    </source>
</evidence>
<gene>
    <name evidence="2" type="ORF">B5V00_11030</name>
</gene>
<organism evidence="2 3">
    <name type="scientific">Geothermobacter hydrogeniphilus</name>
    <dbReference type="NCBI Taxonomy" id="1969733"/>
    <lineage>
        <taxon>Bacteria</taxon>
        <taxon>Pseudomonadati</taxon>
        <taxon>Thermodesulfobacteriota</taxon>
        <taxon>Desulfuromonadia</taxon>
        <taxon>Desulfuromonadales</taxon>
        <taxon>Geothermobacteraceae</taxon>
        <taxon>Geothermobacter</taxon>
    </lineage>
</organism>
<dbReference type="GO" id="GO:0016491">
    <property type="term" value="F:oxidoreductase activity"/>
    <property type="evidence" value="ECO:0007669"/>
    <property type="project" value="InterPro"/>
</dbReference>
<dbReference type="PANTHER" id="PTHR23026">
    <property type="entry name" value="NADPH NITROREDUCTASE"/>
    <property type="match status" value="1"/>
</dbReference>
<dbReference type="InterPro" id="IPR029479">
    <property type="entry name" value="Nitroreductase"/>
</dbReference>
<dbReference type="RefSeq" id="WP_085010853.1">
    <property type="nucleotide sequence ID" value="NZ_NAAD01000013.1"/>
</dbReference>
<dbReference type="STRING" id="1969733.B5V00_11030"/>
<dbReference type="AlphaFoldDB" id="A0A1X0Y1M1"/>
<sequence length="176" mass="19369">MLELLRRRRSIRKFQSRPVAAETQQQLIEAVLRSPSSRGRNPWEFIVVDDPALLTKLAACKRHGSAFLADASLAVVVAADPRKSDVWIEDCAIAAIILQLTAASLGLGSCWAQIRLRDHDDNISAEDYIRRLLGLPEELRVEAVVGIGFPAEEKPGHPAASLLSGQVHHNFFGMGR</sequence>
<evidence type="ECO:0000313" key="2">
    <source>
        <dbReference type="EMBL" id="ORJ59095.1"/>
    </source>
</evidence>
<protein>
    <submittedName>
        <fullName evidence="2">NAD(P)H-dependent dehydrogenase/reductase</fullName>
    </submittedName>
</protein>
<dbReference type="PANTHER" id="PTHR23026:SF117">
    <property type="entry name" value="NITROREDUCTASE"/>
    <property type="match status" value="1"/>
</dbReference>
<dbReference type="InterPro" id="IPR050627">
    <property type="entry name" value="Nitroreductase/BluB"/>
</dbReference>
<evidence type="ECO:0000259" key="1">
    <source>
        <dbReference type="Pfam" id="PF00881"/>
    </source>
</evidence>
<dbReference type="Gene3D" id="3.40.109.10">
    <property type="entry name" value="NADH Oxidase"/>
    <property type="match status" value="1"/>
</dbReference>
<feature type="domain" description="Nitroreductase" evidence="1">
    <location>
        <begin position="5"/>
        <end position="58"/>
    </location>
</feature>
<proteinExistence type="predicted"/>
<dbReference type="Proteomes" id="UP000193136">
    <property type="component" value="Unassembled WGS sequence"/>
</dbReference>
<dbReference type="EMBL" id="NAAD01000013">
    <property type="protein sequence ID" value="ORJ59095.1"/>
    <property type="molecule type" value="Genomic_DNA"/>
</dbReference>
<dbReference type="CDD" id="cd02151">
    <property type="entry name" value="nitroreductase"/>
    <property type="match status" value="1"/>
</dbReference>
<name>A0A1X0Y1M1_9BACT</name>
<dbReference type="SUPFAM" id="SSF55469">
    <property type="entry name" value="FMN-dependent nitroreductase-like"/>
    <property type="match status" value="1"/>
</dbReference>